<dbReference type="Gene3D" id="3.40.50.1820">
    <property type="entry name" value="alpha/beta hydrolase"/>
    <property type="match status" value="1"/>
</dbReference>
<dbReference type="PhylomeDB" id="R7QE09"/>
<dbReference type="Pfam" id="PF00326">
    <property type="entry name" value="Peptidase_S9"/>
    <property type="match status" value="1"/>
</dbReference>
<keyword evidence="1" id="KW-0378">Hydrolase</keyword>
<dbReference type="STRING" id="2769.R7QE09"/>
<evidence type="ECO:0000313" key="4">
    <source>
        <dbReference type="Proteomes" id="UP000012073"/>
    </source>
</evidence>
<gene>
    <name evidence="3" type="ORF">CHC_T00003770001</name>
</gene>
<dbReference type="Gramene" id="CDF35665">
    <property type="protein sequence ID" value="CDF35665"/>
    <property type="gene ID" value="CHC_T00003770001"/>
</dbReference>
<keyword evidence="4" id="KW-1185">Reference proteome</keyword>
<protein>
    <recommendedName>
        <fullName evidence="2">Peptidase S9 prolyl oligopeptidase catalytic domain-containing protein</fullName>
    </recommendedName>
</protein>
<feature type="domain" description="Peptidase S9 prolyl oligopeptidase catalytic" evidence="2">
    <location>
        <begin position="159"/>
        <end position="298"/>
    </location>
</feature>
<dbReference type="RefSeq" id="XP_005715484.1">
    <property type="nucleotide sequence ID" value="XM_005715427.1"/>
</dbReference>
<dbReference type="PANTHER" id="PTHR16138:SF7">
    <property type="entry name" value="PALMITOYL-PROTEIN THIOESTERASE ABHD10, MITOCHONDRIAL"/>
    <property type="match status" value="1"/>
</dbReference>
<dbReference type="GO" id="GO:0004553">
    <property type="term" value="F:hydrolase activity, hydrolyzing O-glycosyl compounds"/>
    <property type="evidence" value="ECO:0007669"/>
    <property type="project" value="TreeGrafter"/>
</dbReference>
<dbReference type="InterPro" id="IPR029058">
    <property type="entry name" value="AB_hydrolase_fold"/>
</dbReference>
<sequence length="332" mass="36664">MNAFIHTIPVTRATSFHRSVAPTTTRCRPQLPSRRAYRAAHLSPSCLAAPAPGSASANTSSDVEATPSTGHDCRIEIDGHKLAYDYFPGSGPIVVFLPGFFYSRWRQAKANYLEISAKRKGQGILVEEYFGIGRSEGDFIKKGTLTRWISDTVKLIKAVVGDEKVVIAGAGIGGWIMLHVAMQLPKQVVGLVGVNASVDFTEDLLWPSLTSEQKQEIEVTGSVNLPWGFRSYPIGKALLEDAKQWLVMRGEKGSLDVTCPVRLLHGMADEEVPPERTLQLLDKIRSSDVVAEMIKYADHALEDDDDMRRMWDAVCDVSDRYYEYDLTSPSSG</sequence>
<name>R7QE09_CHOCR</name>
<dbReference type="Proteomes" id="UP000012073">
    <property type="component" value="Unassembled WGS sequence"/>
</dbReference>
<dbReference type="GO" id="GO:0008236">
    <property type="term" value="F:serine-type peptidase activity"/>
    <property type="evidence" value="ECO:0007669"/>
    <property type="project" value="InterPro"/>
</dbReference>
<dbReference type="InterPro" id="IPR001375">
    <property type="entry name" value="Peptidase_S9_cat"/>
</dbReference>
<evidence type="ECO:0000313" key="3">
    <source>
        <dbReference type="EMBL" id="CDF35665.1"/>
    </source>
</evidence>
<dbReference type="EMBL" id="HG001739">
    <property type="protein sequence ID" value="CDF35665.1"/>
    <property type="molecule type" value="Genomic_DNA"/>
</dbReference>
<organism evidence="3 4">
    <name type="scientific">Chondrus crispus</name>
    <name type="common">Carrageen Irish moss</name>
    <name type="synonym">Polymorpha crispa</name>
    <dbReference type="NCBI Taxonomy" id="2769"/>
    <lineage>
        <taxon>Eukaryota</taxon>
        <taxon>Rhodophyta</taxon>
        <taxon>Florideophyceae</taxon>
        <taxon>Rhodymeniophycidae</taxon>
        <taxon>Gigartinales</taxon>
        <taxon>Gigartinaceae</taxon>
        <taxon>Chondrus</taxon>
    </lineage>
</organism>
<dbReference type="KEGG" id="ccp:CHC_T00003770001"/>
<dbReference type="SUPFAM" id="SSF53474">
    <property type="entry name" value="alpha/beta-Hydrolases"/>
    <property type="match status" value="1"/>
</dbReference>
<dbReference type="OMA" id="TISRWLE"/>
<evidence type="ECO:0000259" key="2">
    <source>
        <dbReference type="Pfam" id="PF00326"/>
    </source>
</evidence>
<accession>R7QE09</accession>
<dbReference type="GO" id="GO:0006508">
    <property type="term" value="P:proteolysis"/>
    <property type="evidence" value="ECO:0007669"/>
    <property type="project" value="InterPro"/>
</dbReference>
<dbReference type="AlphaFoldDB" id="R7QE09"/>
<proteinExistence type="predicted"/>
<reference evidence="4" key="1">
    <citation type="journal article" date="2013" name="Proc. Natl. Acad. Sci. U.S.A.">
        <title>Genome structure and metabolic features in the red seaweed Chondrus crispus shed light on evolution of the Archaeplastida.</title>
        <authorList>
            <person name="Collen J."/>
            <person name="Porcel B."/>
            <person name="Carre W."/>
            <person name="Ball S.G."/>
            <person name="Chaparro C."/>
            <person name="Tonon T."/>
            <person name="Barbeyron T."/>
            <person name="Michel G."/>
            <person name="Noel B."/>
            <person name="Valentin K."/>
            <person name="Elias M."/>
            <person name="Artiguenave F."/>
            <person name="Arun A."/>
            <person name="Aury J.M."/>
            <person name="Barbosa-Neto J.F."/>
            <person name="Bothwell J.H."/>
            <person name="Bouget F.Y."/>
            <person name="Brillet L."/>
            <person name="Cabello-Hurtado F."/>
            <person name="Capella-Gutierrez S."/>
            <person name="Charrier B."/>
            <person name="Cladiere L."/>
            <person name="Cock J.M."/>
            <person name="Coelho S.M."/>
            <person name="Colleoni C."/>
            <person name="Czjzek M."/>
            <person name="Da Silva C."/>
            <person name="Delage L."/>
            <person name="Denoeud F."/>
            <person name="Deschamps P."/>
            <person name="Dittami S.M."/>
            <person name="Gabaldon T."/>
            <person name="Gachon C.M."/>
            <person name="Groisillier A."/>
            <person name="Herve C."/>
            <person name="Jabbari K."/>
            <person name="Katinka M."/>
            <person name="Kloareg B."/>
            <person name="Kowalczyk N."/>
            <person name="Labadie K."/>
            <person name="Leblanc C."/>
            <person name="Lopez P.J."/>
            <person name="McLachlan D.H."/>
            <person name="Meslet-Cladiere L."/>
            <person name="Moustafa A."/>
            <person name="Nehr Z."/>
            <person name="Nyvall Collen P."/>
            <person name="Panaud O."/>
            <person name="Partensky F."/>
            <person name="Poulain J."/>
            <person name="Rensing S.A."/>
            <person name="Rousvoal S."/>
            <person name="Samson G."/>
            <person name="Symeonidi A."/>
            <person name="Weissenbach J."/>
            <person name="Zambounis A."/>
            <person name="Wincker P."/>
            <person name="Boyen C."/>
        </authorList>
    </citation>
    <scope>NUCLEOTIDE SEQUENCE [LARGE SCALE GENOMIC DNA]</scope>
    <source>
        <strain evidence="4">cv. Stackhouse</strain>
    </source>
</reference>
<evidence type="ECO:0000256" key="1">
    <source>
        <dbReference type="ARBA" id="ARBA00022801"/>
    </source>
</evidence>
<dbReference type="GeneID" id="17323198"/>
<dbReference type="PANTHER" id="PTHR16138">
    <property type="entry name" value="MYCOPHENOLIC ACID ACYL-GLUCURONIDE ESTERASE, MITOCHONDRIAL"/>
    <property type="match status" value="1"/>
</dbReference>
<dbReference type="OrthoDB" id="408373at2759"/>
<dbReference type="InterPro" id="IPR052382">
    <property type="entry name" value="ABHD10_acyl-thioesterase"/>
</dbReference>